<protein>
    <submittedName>
        <fullName evidence="2">Uncharacterized protein</fullName>
    </submittedName>
</protein>
<dbReference type="Proteomes" id="UP000052023">
    <property type="component" value="Unassembled WGS sequence"/>
</dbReference>
<organism evidence="2 3">
    <name type="scientific">Bradyrhizobium retamae</name>
    <dbReference type="NCBI Taxonomy" id="1300035"/>
    <lineage>
        <taxon>Bacteria</taxon>
        <taxon>Pseudomonadati</taxon>
        <taxon>Pseudomonadota</taxon>
        <taxon>Alphaproteobacteria</taxon>
        <taxon>Hyphomicrobiales</taxon>
        <taxon>Nitrobacteraceae</taxon>
        <taxon>Bradyrhizobium</taxon>
    </lineage>
</organism>
<sequence length="169" mass="18093">MELVSDIPEANKASEASAEESEKTWQTRAVFAARKRRAFGILGGSQVLSLETALSAAAQANIASAAPNAKDSVAEARAPIRLRSIVPLVDIRLRNAKTASAAPQLIISERKRNRDRIEGCLSDKAAKSAVVKGALNIFAVRAVMPFSIFYHCSRPECSSSAICLFGIVH</sequence>
<evidence type="ECO:0000313" key="3">
    <source>
        <dbReference type="Proteomes" id="UP000052023"/>
    </source>
</evidence>
<accession>A0A0R3MJB2</accession>
<feature type="region of interest" description="Disordered" evidence="1">
    <location>
        <begin position="1"/>
        <end position="21"/>
    </location>
</feature>
<proteinExistence type="predicted"/>
<comment type="caution">
    <text evidence="2">The sequence shown here is derived from an EMBL/GenBank/DDBJ whole genome shotgun (WGS) entry which is preliminary data.</text>
</comment>
<dbReference type="AlphaFoldDB" id="A0A0R3MJB2"/>
<dbReference type="RefSeq" id="WP_057847580.1">
    <property type="nucleotide sequence ID" value="NZ_LLYA01000209.1"/>
</dbReference>
<reference evidence="2 3" key="1">
    <citation type="submission" date="2014-03" db="EMBL/GenBank/DDBJ databases">
        <title>Bradyrhizobium valentinum sp. nov., isolated from effective nodules of Lupinus mariae-josephae, a lupine endemic of basic-lime soils in Eastern Spain.</title>
        <authorList>
            <person name="Duran D."/>
            <person name="Rey L."/>
            <person name="Navarro A."/>
            <person name="Busquets A."/>
            <person name="Imperial J."/>
            <person name="Ruiz-Argueso T."/>
        </authorList>
    </citation>
    <scope>NUCLEOTIDE SEQUENCE [LARGE SCALE GENOMIC DNA]</scope>
    <source>
        <strain evidence="2 3">Ro19</strain>
    </source>
</reference>
<gene>
    <name evidence="2" type="ORF">CQ13_36170</name>
</gene>
<dbReference type="EMBL" id="LLYA01000209">
    <property type="protein sequence ID" value="KRR17565.1"/>
    <property type="molecule type" value="Genomic_DNA"/>
</dbReference>
<evidence type="ECO:0000313" key="2">
    <source>
        <dbReference type="EMBL" id="KRR17565.1"/>
    </source>
</evidence>
<name>A0A0R3MJB2_9BRAD</name>
<keyword evidence="3" id="KW-1185">Reference proteome</keyword>
<evidence type="ECO:0000256" key="1">
    <source>
        <dbReference type="SAM" id="MobiDB-lite"/>
    </source>
</evidence>